<evidence type="ECO:0000313" key="1">
    <source>
        <dbReference type="EMBL" id="KAJ5311680.1"/>
    </source>
</evidence>
<sequence length="161" mass="17646">MRVEAPRARSDSSGNREEDNLGFEDWKLQCVLHGGLHVSNICNCTGDPQPTGLDYWHVAWARELKVCRTHSPQSVARPSSAALEDLPRRLGLGAARPPSRVRYLQLGSTAQSSAVQTFDQLTITDEMELLALAAPVCKIIGRELLGTVSASELLIRRGDQI</sequence>
<keyword evidence="2" id="KW-1185">Reference proteome</keyword>
<name>A0A9W9U543_9EURO</name>
<organism evidence="1 2">
    <name type="scientific">Penicillium atrosanguineum</name>
    <dbReference type="NCBI Taxonomy" id="1132637"/>
    <lineage>
        <taxon>Eukaryota</taxon>
        <taxon>Fungi</taxon>
        <taxon>Dikarya</taxon>
        <taxon>Ascomycota</taxon>
        <taxon>Pezizomycotina</taxon>
        <taxon>Eurotiomycetes</taxon>
        <taxon>Eurotiomycetidae</taxon>
        <taxon>Eurotiales</taxon>
        <taxon>Aspergillaceae</taxon>
        <taxon>Penicillium</taxon>
    </lineage>
</organism>
<reference evidence="1" key="2">
    <citation type="journal article" date="2023" name="IMA Fungus">
        <title>Comparative genomic study of the Penicillium genus elucidates a diverse pangenome and 15 lateral gene transfer events.</title>
        <authorList>
            <person name="Petersen C."/>
            <person name="Sorensen T."/>
            <person name="Nielsen M.R."/>
            <person name="Sondergaard T.E."/>
            <person name="Sorensen J.L."/>
            <person name="Fitzpatrick D.A."/>
            <person name="Frisvad J.C."/>
            <person name="Nielsen K.L."/>
        </authorList>
    </citation>
    <scope>NUCLEOTIDE SEQUENCE</scope>
    <source>
        <strain evidence="1">IBT 21472</strain>
    </source>
</reference>
<dbReference type="Proteomes" id="UP001147746">
    <property type="component" value="Unassembled WGS sequence"/>
</dbReference>
<reference evidence="1" key="1">
    <citation type="submission" date="2022-12" db="EMBL/GenBank/DDBJ databases">
        <authorList>
            <person name="Petersen C."/>
        </authorList>
    </citation>
    <scope>NUCLEOTIDE SEQUENCE</scope>
    <source>
        <strain evidence="1">IBT 21472</strain>
    </source>
</reference>
<gene>
    <name evidence="1" type="ORF">N7476_007540</name>
</gene>
<evidence type="ECO:0000313" key="2">
    <source>
        <dbReference type="Proteomes" id="UP001147746"/>
    </source>
</evidence>
<protein>
    <submittedName>
        <fullName evidence="1">Uncharacterized protein</fullName>
    </submittedName>
</protein>
<proteinExistence type="predicted"/>
<comment type="caution">
    <text evidence="1">The sequence shown here is derived from an EMBL/GenBank/DDBJ whole genome shotgun (WGS) entry which is preliminary data.</text>
</comment>
<accession>A0A9W9U543</accession>
<dbReference type="AlphaFoldDB" id="A0A9W9U543"/>
<dbReference type="EMBL" id="JAPZBO010000007">
    <property type="protein sequence ID" value="KAJ5311680.1"/>
    <property type="molecule type" value="Genomic_DNA"/>
</dbReference>